<accession>A0A0N8JZ30</accession>
<dbReference type="PROSITE" id="PS50004">
    <property type="entry name" value="C2"/>
    <property type="match status" value="2"/>
</dbReference>
<feature type="domain" description="C2" evidence="4">
    <location>
        <begin position="236"/>
        <end position="360"/>
    </location>
</feature>
<reference evidence="5 6" key="1">
    <citation type="submission" date="2015-08" db="EMBL/GenBank/DDBJ databases">
        <title>The genome of the Asian arowana (Scleropages formosus).</title>
        <authorList>
            <person name="Tan M.H."/>
            <person name="Gan H.M."/>
            <person name="Croft L.J."/>
            <person name="Austin C.M."/>
        </authorList>
    </citation>
    <scope>NUCLEOTIDE SEQUENCE [LARGE SCALE GENOMIC DNA]</scope>
    <source>
        <strain evidence="5">Aro1</strain>
    </source>
</reference>
<dbReference type="PRINTS" id="PR00360">
    <property type="entry name" value="C2DOMAIN"/>
</dbReference>
<dbReference type="InterPro" id="IPR000008">
    <property type="entry name" value="C2_dom"/>
</dbReference>
<dbReference type="CDD" id="cd08384">
    <property type="entry name" value="C2B_Rabphilin_Doc2"/>
    <property type="match status" value="1"/>
</dbReference>
<dbReference type="GO" id="GO:0017158">
    <property type="term" value="P:regulation of calcium ion-dependent exocytosis"/>
    <property type="evidence" value="ECO:0007669"/>
    <property type="project" value="TreeGrafter"/>
</dbReference>
<comment type="caution">
    <text evidence="5">The sequence shown here is derived from an EMBL/GenBank/DDBJ whole genome shotgun (WGS) entry which is preliminary data.</text>
</comment>
<dbReference type="GO" id="GO:0006887">
    <property type="term" value="P:exocytosis"/>
    <property type="evidence" value="ECO:0007669"/>
    <property type="project" value="TreeGrafter"/>
</dbReference>
<protein>
    <submittedName>
        <fullName evidence="5">Double C2-like domain-containing protein alpha-like</fullName>
    </submittedName>
</protein>
<dbReference type="InterPro" id="IPR047022">
    <property type="entry name" value="Rabphilin_Doc2_C2A"/>
</dbReference>
<dbReference type="SMART" id="SM00239">
    <property type="entry name" value="C2"/>
    <property type="match status" value="2"/>
</dbReference>
<keyword evidence="3" id="KW-0106">Calcium</keyword>
<dbReference type="FunFam" id="2.60.40.150:FF:000023">
    <property type="entry name" value="Double C2-like domain-containing protein"/>
    <property type="match status" value="1"/>
</dbReference>
<keyword evidence="1" id="KW-0479">Metal-binding</keyword>
<proteinExistence type="predicted"/>
<dbReference type="FunFam" id="2.60.40.150:FF:000032">
    <property type="entry name" value="Double c2-like domain-containing"/>
    <property type="match status" value="1"/>
</dbReference>
<dbReference type="Proteomes" id="UP000034805">
    <property type="component" value="Unassembled WGS sequence"/>
</dbReference>
<dbReference type="PANTHER" id="PTHR45729">
    <property type="entry name" value="RABPHILIN, ISOFORM A"/>
    <property type="match status" value="1"/>
</dbReference>
<dbReference type="AlphaFoldDB" id="A0A0N8JZ30"/>
<gene>
    <name evidence="5" type="ORF">Z043_113158</name>
</gene>
<dbReference type="GO" id="GO:0098850">
    <property type="term" value="C:extrinsic component of synaptic vesicle membrane"/>
    <property type="evidence" value="ECO:0007669"/>
    <property type="project" value="TreeGrafter"/>
</dbReference>
<dbReference type="Pfam" id="PF00168">
    <property type="entry name" value="C2"/>
    <property type="match status" value="2"/>
</dbReference>
<dbReference type="EMBL" id="JARO02004617">
    <property type="protein sequence ID" value="KPP68193.1"/>
    <property type="molecule type" value="Genomic_DNA"/>
</dbReference>
<dbReference type="InterPro" id="IPR043566">
    <property type="entry name" value="Rabphilin/DOC2/Noc2"/>
</dbReference>
<dbReference type="SUPFAM" id="SSF49562">
    <property type="entry name" value="C2 domain (Calcium/lipid-binding domain, CaLB)"/>
    <property type="match status" value="2"/>
</dbReference>
<evidence type="ECO:0000259" key="4">
    <source>
        <dbReference type="PROSITE" id="PS50004"/>
    </source>
</evidence>
<dbReference type="Gene3D" id="2.60.40.150">
    <property type="entry name" value="C2 domain"/>
    <property type="match status" value="2"/>
</dbReference>
<dbReference type="CDD" id="cd04035">
    <property type="entry name" value="C2A_Rabphilin_Doc2"/>
    <property type="match status" value="1"/>
</dbReference>
<feature type="domain" description="C2" evidence="4">
    <location>
        <begin position="408"/>
        <end position="544"/>
    </location>
</feature>
<evidence type="ECO:0000256" key="3">
    <source>
        <dbReference type="ARBA" id="ARBA00022837"/>
    </source>
</evidence>
<name>A0A0N8JZ30_SCLFO</name>
<evidence type="ECO:0000256" key="1">
    <source>
        <dbReference type="ARBA" id="ARBA00022723"/>
    </source>
</evidence>
<dbReference type="InterPro" id="IPR035892">
    <property type="entry name" value="C2_domain_sf"/>
</dbReference>
<sequence>WTWYGWGVLVPLDQAEKPRVLEALTACVYEGTGNTLWRRLTAQHCAPHGLCQRPLLWALRQTLETELSGHLLVRSACSRIHPFSPDFFTLRLSLRHWQRDGERCHWEGADLQRPELVMEEHEDQDRASPSEHKGRRLTISIQEHMAIDVSPGPIRPIRQISAYFPRLSPASCVSEPRVANPAGFPSALGPACGASAVQGGNLLSFPMGGAPSRGGAISLVDTPKDVESCDSDDSTSLGTLEFSLLYDRSTSSLHCTVFRAKGLKPMDFNGLADPYVKLHLLPGACKANKLKTRTVRNCLNPVWNETLTYCGITEDDMHRRTLRISVCDEDRLTHNELIGEVRVALRRVKPDQAKHYNVCLEHPPPLSSPTTMSAALRGISCYLREGESEQQGVLEERGRLLLALQFQPPSREGDSEAGEEAEGWRPGLRVGIVRCAHLAAMDVNGFSDPYVKIYLKPDVHKKSKHKTAIMKKTLNPEYNEEFFYEISLAELSEKTLEITVWDYDLGKSNDFIGGVSLGCQSQGEPLRHWLDCLKSRGGRVERWHTLTNKLPGSTFHD</sequence>
<feature type="non-terminal residue" evidence="5">
    <location>
        <position position="1"/>
    </location>
</feature>
<evidence type="ECO:0000313" key="6">
    <source>
        <dbReference type="Proteomes" id="UP000034805"/>
    </source>
</evidence>
<evidence type="ECO:0000256" key="2">
    <source>
        <dbReference type="ARBA" id="ARBA00022737"/>
    </source>
</evidence>
<dbReference type="GO" id="GO:0061669">
    <property type="term" value="P:spontaneous neurotransmitter secretion"/>
    <property type="evidence" value="ECO:0007669"/>
    <property type="project" value="TreeGrafter"/>
</dbReference>
<evidence type="ECO:0000313" key="5">
    <source>
        <dbReference type="EMBL" id="KPP68193.1"/>
    </source>
</evidence>
<dbReference type="GO" id="GO:0046872">
    <property type="term" value="F:metal ion binding"/>
    <property type="evidence" value="ECO:0007669"/>
    <property type="project" value="UniProtKB-KW"/>
</dbReference>
<dbReference type="STRING" id="113540.ENSSFOP00015001759"/>
<keyword evidence="2" id="KW-0677">Repeat</keyword>
<dbReference type="PANTHER" id="PTHR45729:SF1">
    <property type="entry name" value="DOUBLE C2-LIKE DOMAIN-CONTAINING PROTEIN ALPHA"/>
    <property type="match status" value="1"/>
</dbReference>
<organism evidence="5 6">
    <name type="scientific">Scleropages formosus</name>
    <name type="common">Asian bonytongue</name>
    <name type="synonym">Osteoglossum formosum</name>
    <dbReference type="NCBI Taxonomy" id="113540"/>
    <lineage>
        <taxon>Eukaryota</taxon>
        <taxon>Metazoa</taxon>
        <taxon>Chordata</taxon>
        <taxon>Craniata</taxon>
        <taxon>Vertebrata</taxon>
        <taxon>Euteleostomi</taxon>
        <taxon>Actinopterygii</taxon>
        <taxon>Neopterygii</taxon>
        <taxon>Teleostei</taxon>
        <taxon>Osteoglossocephala</taxon>
        <taxon>Osteoglossomorpha</taxon>
        <taxon>Osteoglossiformes</taxon>
        <taxon>Osteoglossidae</taxon>
        <taxon>Scleropages</taxon>
    </lineage>
</organism>